<keyword evidence="2" id="KW-0378">Hydrolase</keyword>
<dbReference type="SUPFAM" id="SSF140736">
    <property type="entry name" value="Rv1873-like"/>
    <property type="match status" value="1"/>
</dbReference>
<dbReference type="Proteomes" id="UP000295681">
    <property type="component" value="Unassembled WGS sequence"/>
</dbReference>
<dbReference type="STRING" id="907931.GCA_000165675_01264"/>
<keyword evidence="5" id="KW-1185">Reference proteome</keyword>
<dbReference type="Pfam" id="PF08837">
    <property type="entry name" value="DUF1810"/>
    <property type="match status" value="1"/>
</dbReference>
<dbReference type="RefSeq" id="WP_010007453.1">
    <property type="nucleotide sequence ID" value="NZ_JAGYGP010000002.1"/>
</dbReference>
<evidence type="ECO:0000313" key="5">
    <source>
        <dbReference type="Proteomes" id="UP000295681"/>
    </source>
</evidence>
<evidence type="ECO:0000256" key="2">
    <source>
        <dbReference type="ARBA" id="ARBA00022801"/>
    </source>
</evidence>
<dbReference type="PANTHER" id="PTHR43046:SF14">
    <property type="entry name" value="MUTT_NUDIX FAMILY PROTEIN"/>
    <property type="match status" value="1"/>
</dbReference>
<accession>A0A4R5N9J0</accession>
<comment type="cofactor">
    <cofactor evidence="1">
        <name>Mg(2+)</name>
        <dbReference type="ChEBI" id="CHEBI:18420"/>
    </cofactor>
</comment>
<dbReference type="InterPro" id="IPR015797">
    <property type="entry name" value="NUDIX_hydrolase-like_dom_sf"/>
</dbReference>
<dbReference type="Gene3D" id="3.90.79.10">
    <property type="entry name" value="Nucleoside Triphosphate Pyrophosphohydrolase"/>
    <property type="match status" value="1"/>
</dbReference>
<protein>
    <recommendedName>
        <fullName evidence="3">Nudix hydrolase domain-containing protein</fullName>
    </recommendedName>
</protein>
<organism evidence="4 5">
    <name type="scientific">Leuconostoc fallax</name>
    <dbReference type="NCBI Taxonomy" id="1251"/>
    <lineage>
        <taxon>Bacteria</taxon>
        <taxon>Bacillati</taxon>
        <taxon>Bacillota</taxon>
        <taxon>Bacilli</taxon>
        <taxon>Lactobacillales</taxon>
        <taxon>Lactobacillaceae</taxon>
        <taxon>Leuconostoc</taxon>
    </lineage>
</organism>
<dbReference type="Pfam" id="PF00293">
    <property type="entry name" value="NUDIX"/>
    <property type="match status" value="1"/>
</dbReference>
<evidence type="ECO:0000259" key="3">
    <source>
        <dbReference type="PROSITE" id="PS51462"/>
    </source>
</evidence>
<dbReference type="PANTHER" id="PTHR43046">
    <property type="entry name" value="GDP-MANNOSE MANNOSYL HYDROLASE"/>
    <property type="match status" value="1"/>
</dbReference>
<feature type="domain" description="Nudix hydrolase" evidence="3">
    <location>
        <begin position="21"/>
        <end position="156"/>
    </location>
</feature>
<dbReference type="AlphaFoldDB" id="A0A4R5N9J0"/>
<dbReference type="PROSITE" id="PS51462">
    <property type="entry name" value="NUDIX"/>
    <property type="match status" value="1"/>
</dbReference>
<dbReference type="SUPFAM" id="SSF55811">
    <property type="entry name" value="Nudix"/>
    <property type="match status" value="1"/>
</dbReference>
<evidence type="ECO:0000313" key="4">
    <source>
        <dbReference type="EMBL" id="TDG68764.1"/>
    </source>
</evidence>
<name>A0A4R5N9J0_9LACO</name>
<proteinExistence type="predicted"/>
<sequence length="315" mass="35631">MPYKDSYVAKIREKIGHDFKLIMPTSDVVIENDAGQLMMIYNRDFDGWAFPGGYVEPELSWPENAAREVLEESGINAAADDLIAIGMVSGPDYQGHYPNGDVTQLFSNIFLLQNWSFESDMIDESEIDGKKWVSPQDIEAMHLTFSGRAVYQIYRHYKITQQAQILTTSSQLQRFVDAQDGKVTAVSDYVSAVAELSAGQKQTHWMWFVLPQLRGLGSSERARYYGIADATEAKFYLVDDLLRQRLEKVLNVLLSLETTDPVAVFGQVDAKKLQASLTLFAYVAHDKSLYQRALEQYFDGKQHQETLDLLAQTVS</sequence>
<dbReference type="InterPro" id="IPR014937">
    <property type="entry name" value="DUF1810"/>
</dbReference>
<dbReference type="InterPro" id="IPR000086">
    <property type="entry name" value="NUDIX_hydrolase_dom"/>
</dbReference>
<dbReference type="EMBL" id="PUFI01000009">
    <property type="protein sequence ID" value="TDG68764.1"/>
    <property type="molecule type" value="Genomic_DNA"/>
</dbReference>
<evidence type="ECO:0000256" key="1">
    <source>
        <dbReference type="ARBA" id="ARBA00001946"/>
    </source>
</evidence>
<dbReference type="GO" id="GO:0016787">
    <property type="term" value="F:hydrolase activity"/>
    <property type="evidence" value="ECO:0007669"/>
    <property type="project" value="UniProtKB-KW"/>
</dbReference>
<reference evidence="4 5" key="1">
    <citation type="journal article" date="2019" name="Appl. Microbiol. Biotechnol.">
        <title>Uncovering carbohydrate metabolism through a genotype-phenotype association study of 56 lactic acid bacteria genomes.</title>
        <authorList>
            <person name="Buron-Moles G."/>
            <person name="Chailyan A."/>
            <person name="Dolejs I."/>
            <person name="Forster J."/>
            <person name="Miks M.H."/>
        </authorList>
    </citation>
    <scope>NUCLEOTIDE SEQUENCE [LARGE SCALE GENOMIC DNA]</scope>
    <source>
        <strain evidence="4 5">ATCC 700006</strain>
    </source>
</reference>
<gene>
    <name evidence="4" type="ORF">C5L23_000683</name>
</gene>
<dbReference type="Gene3D" id="1.25.40.380">
    <property type="entry name" value="Protein of unknown function DUF1810"/>
    <property type="match status" value="1"/>
</dbReference>
<comment type="caution">
    <text evidence="4">The sequence shown here is derived from an EMBL/GenBank/DDBJ whole genome shotgun (WGS) entry which is preliminary data.</text>
</comment>
<dbReference type="InterPro" id="IPR036287">
    <property type="entry name" value="Rv1873-like_sf"/>
</dbReference>